<comment type="caution">
    <text evidence="1">The sequence shown here is derived from an EMBL/GenBank/DDBJ whole genome shotgun (WGS) entry which is preliminary data.</text>
</comment>
<reference evidence="1 2" key="1">
    <citation type="submission" date="2024-03" db="EMBL/GenBank/DDBJ databases">
        <title>Novel species of the genus Variovorax.</title>
        <authorList>
            <person name="Liu Q."/>
            <person name="Xin Y.-H."/>
        </authorList>
    </citation>
    <scope>NUCLEOTIDE SEQUENCE [LARGE SCALE GENOMIC DNA]</scope>
    <source>
        <strain evidence="1 2">KACC 18900</strain>
    </source>
</reference>
<evidence type="ECO:0000313" key="1">
    <source>
        <dbReference type="EMBL" id="MEJ8847494.1"/>
    </source>
</evidence>
<dbReference type="Pfam" id="PF13602">
    <property type="entry name" value="ADH_zinc_N_2"/>
    <property type="match status" value="1"/>
</dbReference>
<organism evidence="1 2">
    <name type="scientific">Variovorax rhizosphaerae</name>
    <dbReference type="NCBI Taxonomy" id="1836200"/>
    <lineage>
        <taxon>Bacteria</taxon>
        <taxon>Pseudomonadati</taxon>
        <taxon>Pseudomonadota</taxon>
        <taxon>Betaproteobacteria</taxon>
        <taxon>Burkholderiales</taxon>
        <taxon>Comamonadaceae</taxon>
        <taxon>Variovorax</taxon>
    </lineage>
</organism>
<accession>A0ABU8WJB9</accession>
<sequence length="73" mass="7973">MKAFQLLRAGQMGELRDVDVPTPKAGEVVALAQAGRIRTNVQYFDIEDTAEAYRLLEDGKVEGRIVITPNGLG</sequence>
<keyword evidence="2" id="KW-1185">Reference proteome</keyword>
<name>A0ABU8WJB9_9BURK</name>
<dbReference type="EMBL" id="JBBKZT010000005">
    <property type="protein sequence ID" value="MEJ8847494.1"/>
    <property type="molecule type" value="Genomic_DNA"/>
</dbReference>
<evidence type="ECO:0000313" key="2">
    <source>
        <dbReference type="Proteomes" id="UP001385892"/>
    </source>
</evidence>
<gene>
    <name evidence="1" type="ORF">WKW82_12615</name>
</gene>
<proteinExistence type="predicted"/>
<dbReference type="Proteomes" id="UP001385892">
    <property type="component" value="Unassembled WGS sequence"/>
</dbReference>
<protein>
    <submittedName>
        <fullName evidence="1">Zinc-binding dehydrogenase</fullName>
    </submittedName>
</protein>
<dbReference type="RefSeq" id="WP_340342624.1">
    <property type="nucleotide sequence ID" value="NZ_JBBKZT010000005.1"/>
</dbReference>